<protein>
    <submittedName>
        <fullName evidence="1">Uncharacterized protein</fullName>
    </submittedName>
</protein>
<evidence type="ECO:0000313" key="1">
    <source>
        <dbReference type="EMBL" id="CAB4317280.1"/>
    </source>
</evidence>
<reference evidence="2" key="1">
    <citation type="journal article" date="2020" name="Genome Biol.">
        <title>Gamete binning: chromosome-level and haplotype-resolved genome assembly enabled by high-throughput single-cell sequencing of gamete genomes.</title>
        <authorList>
            <person name="Campoy J.A."/>
            <person name="Sun H."/>
            <person name="Goel M."/>
            <person name="Jiao W.-B."/>
            <person name="Folz-Donahue K."/>
            <person name="Wang N."/>
            <person name="Rubio M."/>
            <person name="Liu C."/>
            <person name="Kukat C."/>
            <person name="Ruiz D."/>
            <person name="Huettel B."/>
            <person name="Schneeberger K."/>
        </authorList>
    </citation>
    <scope>NUCLEOTIDE SEQUENCE [LARGE SCALE GENOMIC DNA]</scope>
    <source>
        <strain evidence="2">cv. Rojo Pasion</strain>
    </source>
</reference>
<dbReference type="EMBL" id="CAEKKB010000007">
    <property type="protein sequence ID" value="CAB4317280.1"/>
    <property type="molecule type" value="Genomic_DNA"/>
</dbReference>
<gene>
    <name evidence="1" type="ORF">ORAREDHAP_LOCUS44020</name>
</gene>
<evidence type="ECO:0000313" key="2">
    <source>
        <dbReference type="Proteomes" id="UP000507245"/>
    </source>
</evidence>
<dbReference type="AlphaFoldDB" id="A0A6J5XTZ5"/>
<sequence length="67" mass="7663">MYFPALQIELLAARIERDYLQIVAIHGESTTNRSFVSPIMEDIKALLKQVAEDALFALHNVPYMWGL</sequence>
<name>A0A6J5XTZ5_PRUAR</name>
<accession>A0A6J5XTZ5</accession>
<dbReference type="Proteomes" id="UP000507245">
    <property type="component" value="Unassembled WGS sequence"/>
</dbReference>
<organism evidence="1 2">
    <name type="scientific">Prunus armeniaca</name>
    <name type="common">Apricot</name>
    <name type="synonym">Armeniaca vulgaris</name>
    <dbReference type="NCBI Taxonomy" id="36596"/>
    <lineage>
        <taxon>Eukaryota</taxon>
        <taxon>Viridiplantae</taxon>
        <taxon>Streptophyta</taxon>
        <taxon>Embryophyta</taxon>
        <taxon>Tracheophyta</taxon>
        <taxon>Spermatophyta</taxon>
        <taxon>Magnoliopsida</taxon>
        <taxon>eudicotyledons</taxon>
        <taxon>Gunneridae</taxon>
        <taxon>Pentapetalae</taxon>
        <taxon>rosids</taxon>
        <taxon>fabids</taxon>
        <taxon>Rosales</taxon>
        <taxon>Rosaceae</taxon>
        <taxon>Amygdaloideae</taxon>
        <taxon>Amygdaleae</taxon>
        <taxon>Prunus</taxon>
    </lineage>
</organism>
<proteinExistence type="predicted"/>
<keyword evidence="2" id="KW-1185">Reference proteome</keyword>